<organism evidence="2 3">
    <name type="scientific">Arabis nemorensis</name>
    <dbReference type="NCBI Taxonomy" id="586526"/>
    <lineage>
        <taxon>Eukaryota</taxon>
        <taxon>Viridiplantae</taxon>
        <taxon>Streptophyta</taxon>
        <taxon>Embryophyta</taxon>
        <taxon>Tracheophyta</taxon>
        <taxon>Spermatophyta</taxon>
        <taxon>Magnoliopsida</taxon>
        <taxon>eudicotyledons</taxon>
        <taxon>Gunneridae</taxon>
        <taxon>Pentapetalae</taxon>
        <taxon>rosids</taxon>
        <taxon>malvids</taxon>
        <taxon>Brassicales</taxon>
        <taxon>Brassicaceae</taxon>
        <taxon>Arabideae</taxon>
        <taxon>Arabis</taxon>
    </lineage>
</organism>
<reference evidence="2" key="1">
    <citation type="submission" date="2019-07" db="EMBL/GenBank/DDBJ databases">
        <authorList>
            <person name="Dittberner H."/>
        </authorList>
    </citation>
    <scope>NUCLEOTIDE SEQUENCE [LARGE SCALE GENOMIC DNA]</scope>
</reference>
<feature type="chain" id="PRO_5021831979" evidence="1">
    <location>
        <begin position="23"/>
        <end position="86"/>
    </location>
</feature>
<evidence type="ECO:0000256" key="1">
    <source>
        <dbReference type="SAM" id="SignalP"/>
    </source>
</evidence>
<proteinExistence type="predicted"/>
<gene>
    <name evidence="2" type="ORF">ANE_LOCUS9289</name>
</gene>
<comment type="caution">
    <text evidence="2">The sequence shown here is derived from an EMBL/GenBank/DDBJ whole genome shotgun (WGS) entry which is preliminary data.</text>
</comment>
<evidence type="ECO:0000313" key="3">
    <source>
        <dbReference type="Proteomes" id="UP000489600"/>
    </source>
</evidence>
<name>A0A565BBW5_9BRAS</name>
<keyword evidence="3" id="KW-1185">Reference proteome</keyword>
<accession>A0A565BBW5</accession>
<feature type="signal peptide" evidence="1">
    <location>
        <begin position="1"/>
        <end position="22"/>
    </location>
</feature>
<dbReference type="AlphaFoldDB" id="A0A565BBW5"/>
<dbReference type="Proteomes" id="UP000489600">
    <property type="component" value="Unassembled WGS sequence"/>
</dbReference>
<keyword evidence="1" id="KW-0732">Signal</keyword>
<evidence type="ECO:0000313" key="2">
    <source>
        <dbReference type="EMBL" id="VVA98844.1"/>
    </source>
</evidence>
<dbReference type="EMBL" id="CABITT030000003">
    <property type="protein sequence ID" value="VVA98844.1"/>
    <property type="molecule type" value="Genomic_DNA"/>
</dbReference>
<protein>
    <submittedName>
        <fullName evidence="2">Uncharacterized protein</fullName>
    </submittedName>
</protein>
<sequence>MLEVEMLDWWLWFLDLVSSGWAEWSYQTQRVIARLGLQSPAISTPTILGSSFESGETHYFGSVICLTQAVWLDMLLFSKFIRYLRC</sequence>